<keyword evidence="14" id="KW-0100">Branched-chain amino acid biosynthesis</keyword>
<evidence type="ECO:0000256" key="5">
    <source>
        <dbReference type="ARBA" id="ARBA00011271"/>
    </source>
</evidence>
<evidence type="ECO:0000256" key="4">
    <source>
        <dbReference type="ARBA" id="ARBA00004729"/>
    </source>
</evidence>
<evidence type="ECO:0000256" key="3">
    <source>
        <dbReference type="ARBA" id="ARBA00002695"/>
    </source>
</evidence>
<dbReference type="InterPro" id="IPR050067">
    <property type="entry name" value="IPM_dehydratase_rel_enz"/>
</dbReference>
<evidence type="ECO:0000256" key="11">
    <source>
        <dbReference type="ARBA" id="ARBA00023004"/>
    </source>
</evidence>
<comment type="pathway">
    <text evidence="4">Amino-acid biosynthesis; L-leucine biosynthesis; L-leucine from 3-methyl-2-oxobutanoate: step 2/4.</text>
</comment>
<dbReference type="PRINTS" id="PR00415">
    <property type="entry name" value="ACONITASE"/>
</dbReference>
<dbReference type="InterPro" id="IPR001030">
    <property type="entry name" value="Acoase/IPM_deHydtase_lsu_aba"/>
</dbReference>
<evidence type="ECO:0000256" key="13">
    <source>
        <dbReference type="ARBA" id="ARBA00023239"/>
    </source>
</evidence>
<keyword evidence="12" id="KW-0411">Iron-sulfur</keyword>
<sequence>MLSDTDKKEFIIVSKKMAKTLFEKIWQQHVVTNLEGDTSLLYIDRVFLHERTGSIALKSLSADGRKVVNSDQVFCTMDHIVDTFKGRNDTTLMPSGQDFIVATREACVEANIKLFDVNDPQQGIVHVISPELGIVQPGCTLVCPDSHTCSQGALGALAWGIGSSEAEHALATKTLRVTKPKTMKVEFVGELADVVSAKDMILHLIGEYGAAGGAGYVIEFCGPAIENLGIEARLTLCNMAVEFSAFSCLIAPDAKAIEYLQNRPYSPKGEQWERAVEYWKTLYSDSQATFDNVITIDCANIGPTITWGTSPEHTCSVNGVVPEVKLNDNGLEDQSYIRAMDYMQVTPNMRLSDLAIDAAFIGSCTNSRISDLRVAAKILKGRKVASGVKAICVPGSTLVKKQAEQEGIDKILIDAGFEWRESGCSMCFYAGGENFGYQKRVVTSTNRNFESRQGPETRSHLASPATVAASAIAGHLADPRDYL</sequence>
<dbReference type="Proteomes" id="UP001157046">
    <property type="component" value="Unassembled WGS sequence"/>
</dbReference>
<evidence type="ECO:0000256" key="8">
    <source>
        <dbReference type="ARBA" id="ARBA00022485"/>
    </source>
</evidence>
<keyword evidence="9" id="KW-0028">Amino-acid biosynthesis</keyword>
<comment type="cofactor">
    <cofactor evidence="2">
        <name>[4Fe-4S] cluster</name>
        <dbReference type="ChEBI" id="CHEBI:49883"/>
    </cofactor>
</comment>
<feature type="domain" description="Aconitase/3-isopropylmalate dehydratase large subunit alpha/beta/alpha" evidence="15">
    <location>
        <begin position="23"/>
        <end position="474"/>
    </location>
</feature>
<evidence type="ECO:0000259" key="15">
    <source>
        <dbReference type="Pfam" id="PF00330"/>
    </source>
</evidence>
<keyword evidence="7" id="KW-0432">Leucine biosynthesis</keyword>
<evidence type="ECO:0000313" key="16">
    <source>
        <dbReference type="EMBL" id="GMA82155.1"/>
    </source>
</evidence>
<dbReference type="InterPro" id="IPR036008">
    <property type="entry name" value="Aconitase_4Fe-4S_dom"/>
</dbReference>
<evidence type="ECO:0000256" key="12">
    <source>
        <dbReference type="ARBA" id="ARBA00023014"/>
    </source>
</evidence>
<evidence type="ECO:0000256" key="7">
    <source>
        <dbReference type="ARBA" id="ARBA00022430"/>
    </source>
</evidence>
<dbReference type="SUPFAM" id="SSF53732">
    <property type="entry name" value="Aconitase iron-sulfur domain"/>
    <property type="match status" value="1"/>
</dbReference>
<dbReference type="InterPro" id="IPR015931">
    <property type="entry name" value="Acnase/IPM_dHydase_lsu_aba_1/3"/>
</dbReference>
<dbReference type="NCBIfam" id="TIGR00170">
    <property type="entry name" value="leuC"/>
    <property type="match status" value="1"/>
</dbReference>
<comment type="function">
    <text evidence="3">Catalyzes the isomerization between 2-isopropylmalate and 3-isopropylmalate, via the formation of 2-isopropylmaleate.</text>
</comment>
<proteinExistence type="predicted"/>
<organism evidence="16 17">
    <name type="scientific">Shewanella glacialipiscicola</name>
    <dbReference type="NCBI Taxonomy" id="614069"/>
    <lineage>
        <taxon>Bacteria</taxon>
        <taxon>Pseudomonadati</taxon>
        <taxon>Pseudomonadota</taxon>
        <taxon>Gammaproteobacteria</taxon>
        <taxon>Alteromonadales</taxon>
        <taxon>Shewanellaceae</taxon>
        <taxon>Shewanella</taxon>
    </lineage>
</organism>
<comment type="catalytic activity">
    <reaction evidence="1">
        <text>(2R,3S)-3-isopropylmalate = (2S)-2-isopropylmalate</text>
        <dbReference type="Rhea" id="RHEA:32287"/>
        <dbReference type="ChEBI" id="CHEBI:1178"/>
        <dbReference type="ChEBI" id="CHEBI:35121"/>
        <dbReference type="EC" id="4.2.1.33"/>
    </reaction>
</comment>
<dbReference type="EMBL" id="BSUY01000001">
    <property type="protein sequence ID" value="GMA82155.1"/>
    <property type="molecule type" value="Genomic_DNA"/>
</dbReference>
<keyword evidence="10" id="KW-0479">Metal-binding</keyword>
<accession>A0ABQ6J208</accession>
<keyword evidence="17" id="KW-1185">Reference proteome</keyword>
<dbReference type="Gene3D" id="3.30.499.10">
    <property type="entry name" value="Aconitase, domain 3"/>
    <property type="match status" value="2"/>
</dbReference>
<dbReference type="EC" id="4.2.1.33" evidence="6"/>
<reference evidence="17" key="1">
    <citation type="journal article" date="2019" name="Int. J. Syst. Evol. Microbiol.">
        <title>The Global Catalogue of Microorganisms (GCM) 10K type strain sequencing project: providing services to taxonomists for standard genome sequencing and annotation.</title>
        <authorList>
            <consortium name="The Broad Institute Genomics Platform"/>
            <consortium name="The Broad Institute Genome Sequencing Center for Infectious Disease"/>
            <person name="Wu L."/>
            <person name="Ma J."/>
        </authorList>
    </citation>
    <scope>NUCLEOTIDE SEQUENCE [LARGE SCALE GENOMIC DNA]</scope>
    <source>
        <strain evidence="17">NBRC 102030</strain>
    </source>
</reference>
<evidence type="ECO:0000256" key="6">
    <source>
        <dbReference type="ARBA" id="ARBA00011998"/>
    </source>
</evidence>
<dbReference type="PANTHER" id="PTHR43822">
    <property type="entry name" value="HOMOACONITASE, MITOCHONDRIAL-RELATED"/>
    <property type="match status" value="1"/>
</dbReference>
<evidence type="ECO:0000313" key="17">
    <source>
        <dbReference type="Proteomes" id="UP001157046"/>
    </source>
</evidence>
<dbReference type="PROSITE" id="PS00450">
    <property type="entry name" value="ACONITASE_1"/>
    <property type="match status" value="1"/>
</dbReference>
<keyword evidence="11" id="KW-0408">Iron</keyword>
<keyword evidence="13" id="KW-0456">Lyase</keyword>
<dbReference type="NCBIfam" id="NF004016">
    <property type="entry name" value="PRK05478.1"/>
    <property type="match status" value="1"/>
</dbReference>
<dbReference type="InterPro" id="IPR004430">
    <property type="entry name" value="3-IsopropMal_deHydase_lsu"/>
</dbReference>
<dbReference type="NCBIfam" id="NF009116">
    <property type="entry name" value="PRK12466.1"/>
    <property type="match status" value="1"/>
</dbReference>
<evidence type="ECO:0000256" key="2">
    <source>
        <dbReference type="ARBA" id="ARBA00001966"/>
    </source>
</evidence>
<evidence type="ECO:0000256" key="14">
    <source>
        <dbReference type="ARBA" id="ARBA00023304"/>
    </source>
</evidence>
<evidence type="ECO:0000256" key="9">
    <source>
        <dbReference type="ARBA" id="ARBA00022605"/>
    </source>
</evidence>
<name>A0ABQ6J208_9GAMM</name>
<dbReference type="InterPro" id="IPR018136">
    <property type="entry name" value="Aconitase_4Fe-4S_BS"/>
</dbReference>
<evidence type="ECO:0000256" key="10">
    <source>
        <dbReference type="ARBA" id="ARBA00022723"/>
    </source>
</evidence>
<comment type="subunit">
    <text evidence="5">Heterodimer of LeuC and LeuD.</text>
</comment>
<comment type="caution">
    <text evidence="16">The sequence shown here is derived from an EMBL/GenBank/DDBJ whole genome shotgun (WGS) entry which is preliminary data.</text>
</comment>
<keyword evidence="8" id="KW-0004">4Fe-4S</keyword>
<gene>
    <name evidence="16" type="primary">leuC1</name>
    <name evidence="16" type="ORF">GCM10025855_16880</name>
</gene>
<protein>
    <recommendedName>
        <fullName evidence="6">3-isopropylmalate dehydratase</fullName>
        <ecNumber evidence="6">4.2.1.33</ecNumber>
    </recommendedName>
</protein>
<dbReference type="PANTHER" id="PTHR43822:SF9">
    <property type="entry name" value="3-ISOPROPYLMALATE DEHYDRATASE"/>
    <property type="match status" value="1"/>
</dbReference>
<dbReference type="Pfam" id="PF00330">
    <property type="entry name" value="Aconitase"/>
    <property type="match status" value="1"/>
</dbReference>
<evidence type="ECO:0000256" key="1">
    <source>
        <dbReference type="ARBA" id="ARBA00000491"/>
    </source>
</evidence>